<dbReference type="KEGG" id="val:VDBG_02048"/>
<reference evidence="2" key="1">
    <citation type="journal article" date="2011" name="PLoS Pathog.">
        <title>Comparative genomics yields insights into niche adaptation of plant vascular wilt pathogens.</title>
        <authorList>
            <person name="Klosterman S.J."/>
            <person name="Subbarao K.V."/>
            <person name="Kang S."/>
            <person name="Veronese P."/>
            <person name="Gold S.E."/>
            <person name="Thomma B.P.H.J."/>
            <person name="Chen Z."/>
            <person name="Henrissat B."/>
            <person name="Lee Y.-H."/>
            <person name="Park J."/>
            <person name="Garcia-Pedrajas M.D."/>
            <person name="Barbara D.J."/>
            <person name="Anchieta A."/>
            <person name="de Jonge R."/>
            <person name="Santhanam P."/>
            <person name="Maruthachalam K."/>
            <person name="Atallah Z."/>
            <person name="Amyotte S.G."/>
            <person name="Paz Z."/>
            <person name="Inderbitzin P."/>
            <person name="Hayes R.J."/>
            <person name="Heiman D.I."/>
            <person name="Young S."/>
            <person name="Zeng Q."/>
            <person name="Engels R."/>
            <person name="Galagan J."/>
            <person name="Cuomo C.A."/>
            <person name="Dobinson K.F."/>
            <person name="Ma L.-J."/>
        </authorList>
    </citation>
    <scope>NUCLEOTIDE SEQUENCE [LARGE SCALE GENOMIC DNA]</scope>
    <source>
        <strain evidence="2">VaMs.102 / ATCC MYA-4576 / FGSC 10136</strain>
    </source>
</reference>
<dbReference type="AlphaFoldDB" id="C9SC55"/>
<sequence>MVLEETGAEVFRAVVVLWSLVTLDTKLVAFGNGKGVAGEGRELGVGTKPLGEDETSATAPLLGAAEVPLDRLGRTLAVRDAGTEAVVVLRRSGGYDEFAGADDSGVPVGNAGIVTTVELEGDAGAVGMVTVPVITVVVSFEVGKTGDEENVTGSEATLVLLVAFIVCCTLELESMKEDGEPLGMPDVANEELSSAEPGCRVGLSVVLREPDDWLVVMVAFVEGNGAAPVVEGLTMLFVPLVLELTPVVVVPLATEPLTSVADDEGLVVEAIPGINGWLGAVSLPVVGGVPIAEDEPETTDERVAP</sequence>
<evidence type="ECO:0000313" key="2">
    <source>
        <dbReference type="Proteomes" id="UP000008698"/>
    </source>
</evidence>
<keyword evidence="2" id="KW-1185">Reference proteome</keyword>
<dbReference type="HOGENOM" id="CLU_912764_0_0_1"/>
<name>C9SC55_VERA1</name>
<proteinExistence type="predicted"/>
<dbReference type="Proteomes" id="UP000008698">
    <property type="component" value="Unassembled WGS sequence"/>
</dbReference>
<evidence type="ECO:0000313" key="1">
    <source>
        <dbReference type="EMBL" id="EEY15939.1"/>
    </source>
</evidence>
<organism evidence="2">
    <name type="scientific">Verticillium alfalfae (strain VaMs.102 / ATCC MYA-4576 / FGSC 10136)</name>
    <name type="common">Verticillium wilt of alfalfa</name>
    <name type="synonym">Verticillium albo-atrum</name>
    <dbReference type="NCBI Taxonomy" id="526221"/>
    <lineage>
        <taxon>Eukaryota</taxon>
        <taxon>Fungi</taxon>
        <taxon>Dikarya</taxon>
        <taxon>Ascomycota</taxon>
        <taxon>Pezizomycotina</taxon>
        <taxon>Sordariomycetes</taxon>
        <taxon>Hypocreomycetidae</taxon>
        <taxon>Glomerellales</taxon>
        <taxon>Plectosphaerellaceae</taxon>
        <taxon>Verticillium</taxon>
    </lineage>
</organism>
<gene>
    <name evidence="1" type="ORF">VDBG_02048</name>
</gene>
<dbReference type="GeneID" id="9535812"/>
<accession>C9SC55</accession>
<dbReference type="EMBL" id="DS985215">
    <property type="protein sequence ID" value="EEY15939.1"/>
    <property type="molecule type" value="Genomic_DNA"/>
</dbReference>
<protein>
    <submittedName>
        <fullName evidence="1">Predicted protein</fullName>
    </submittedName>
</protein>
<dbReference type="RefSeq" id="XP_003007860.1">
    <property type="nucleotide sequence ID" value="XM_003007814.1"/>
</dbReference>